<protein>
    <submittedName>
        <fullName evidence="1">Uncharacterized protein</fullName>
    </submittedName>
</protein>
<evidence type="ECO:0000313" key="1">
    <source>
        <dbReference type="EMBL" id="QDT62314.1"/>
    </source>
</evidence>
<dbReference type="EMBL" id="CP036272">
    <property type="protein sequence ID" value="QDT62314.1"/>
    <property type="molecule type" value="Genomic_DNA"/>
</dbReference>
<sequence length="203" mass="21334">MKRADSYFSVSTIFEELDVKKSVCLMCATLLALFSTSLCSAQVVPFLSAGSGNEYNPLTAEFAGDGITTYMGKTLNLGLAVPFEITDPNDPDFGNPLVQGWTGKATIIAANGDTIELAGGGRIFLQPLPSGLFTATWNGDFAVQDIDGDGKAGTGRFSNVKAAAEPLAVTAINDPFNIVVSPGDIWYYDFTIAGEIDLGKAGN</sequence>
<keyword evidence="2" id="KW-1185">Reference proteome</keyword>
<dbReference type="AlphaFoldDB" id="A0A517T1Q1"/>
<reference evidence="1 2" key="1">
    <citation type="submission" date="2019-02" db="EMBL/GenBank/DDBJ databases">
        <title>Deep-cultivation of Planctomycetes and their phenomic and genomic characterization uncovers novel biology.</title>
        <authorList>
            <person name="Wiegand S."/>
            <person name="Jogler M."/>
            <person name="Boedeker C."/>
            <person name="Pinto D."/>
            <person name="Vollmers J."/>
            <person name="Rivas-Marin E."/>
            <person name="Kohn T."/>
            <person name="Peeters S.H."/>
            <person name="Heuer A."/>
            <person name="Rast P."/>
            <person name="Oberbeckmann S."/>
            <person name="Bunk B."/>
            <person name="Jeske O."/>
            <person name="Meyerdierks A."/>
            <person name="Storesund J.E."/>
            <person name="Kallscheuer N."/>
            <person name="Luecker S."/>
            <person name="Lage O.M."/>
            <person name="Pohl T."/>
            <person name="Merkel B.J."/>
            <person name="Hornburger P."/>
            <person name="Mueller R.-W."/>
            <person name="Bruemmer F."/>
            <person name="Labrenz M."/>
            <person name="Spormann A.M."/>
            <person name="Op den Camp H."/>
            <person name="Overmann J."/>
            <person name="Amann R."/>
            <person name="Jetten M.S.M."/>
            <person name="Mascher T."/>
            <person name="Medema M.H."/>
            <person name="Devos D.P."/>
            <person name="Kaster A.-K."/>
            <person name="Ovreas L."/>
            <person name="Rohde M."/>
            <person name="Galperin M.Y."/>
            <person name="Jogler C."/>
        </authorList>
    </citation>
    <scope>NUCLEOTIDE SEQUENCE [LARGE SCALE GENOMIC DNA]</scope>
    <source>
        <strain evidence="1 2">SV_7m_r</strain>
    </source>
</reference>
<proteinExistence type="predicted"/>
<name>A0A517T1Q1_9BACT</name>
<accession>A0A517T1Q1</accession>
<evidence type="ECO:0000313" key="2">
    <source>
        <dbReference type="Proteomes" id="UP000315003"/>
    </source>
</evidence>
<gene>
    <name evidence="1" type="ORF">SV7mr_48610</name>
</gene>
<dbReference type="Proteomes" id="UP000315003">
    <property type="component" value="Chromosome"/>
</dbReference>
<organism evidence="1 2">
    <name type="scientific">Stieleria bergensis</name>
    <dbReference type="NCBI Taxonomy" id="2528025"/>
    <lineage>
        <taxon>Bacteria</taxon>
        <taxon>Pseudomonadati</taxon>
        <taxon>Planctomycetota</taxon>
        <taxon>Planctomycetia</taxon>
        <taxon>Pirellulales</taxon>
        <taxon>Pirellulaceae</taxon>
        <taxon>Stieleria</taxon>
    </lineage>
</organism>